<dbReference type="OrthoDB" id="1929810at2"/>
<dbReference type="RefSeq" id="WP_055150134.1">
    <property type="nucleotide sequence ID" value="NZ_CYZU01000002.1"/>
</dbReference>
<evidence type="ECO:0000313" key="4">
    <source>
        <dbReference type="Proteomes" id="UP000095544"/>
    </source>
</evidence>
<evidence type="ECO:0000256" key="2">
    <source>
        <dbReference type="SAM" id="SignalP"/>
    </source>
</evidence>
<feature type="region of interest" description="Disordered" evidence="1">
    <location>
        <begin position="25"/>
        <end position="50"/>
    </location>
</feature>
<dbReference type="EMBL" id="CYZU01000002">
    <property type="protein sequence ID" value="CUN68856.1"/>
    <property type="molecule type" value="Genomic_DNA"/>
</dbReference>
<dbReference type="PROSITE" id="PS51257">
    <property type="entry name" value="PROKAR_LIPOPROTEIN"/>
    <property type="match status" value="1"/>
</dbReference>
<dbReference type="AlphaFoldDB" id="A0A173Z086"/>
<dbReference type="Gene3D" id="3.40.190.10">
    <property type="entry name" value="Periplasmic binding protein-like II"/>
    <property type="match status" value="2"/>
</dbReference>
<reference evidence="3 4" key="1">
    <citation type="submission" date="2015-09" db="EMBL/GenBank/DDBJ databases">
        <authorList>
            <consortium name="Pathogen Informatics"/>
        </authorList>
    </citation>
    <scope>NUCLEOTIDE SEQUENCE [LARGE SCALE GENOMIC DNA]</scope>
    <source>
        <strain evidence="3 4">2789STDY5834876</strain>
    </source>
</reference>
<organism evidence="3 4">
    <name type="scientific">Faecalicatena contorta</name>
    <dbReference type="NCBI Taxonomy" id="39482"/>
    <lineage>
        <taxon>Bacteria</taxon>
        <taxon>Bacillati</taxon>
        <taxon>Bacillota</taxon>
        <taxon>Clostridia</taxon>
        <taxon>Lachnospirales</taxon>
        <taxon>Lachnospiraceae</taxon>
        <taxon>Faecalicatena</taxon>
    </lineage>
</organism>
<gene>
    <name evidence="3" type="ORF">ERS852491_00229</name>
</gene>
<dbReference type="Pfam" id="PF01547">
    <property type="entry name" value="SBP_bac_1"/>
    <property type="match status" value="1"/>
</dbReference>
<dbReference type="SUPFAM" id="SSF53850">
    <property type="entry name" value="Periplasmic binding protein-like II"/>
    <property type="match status" value="1"/>
</dbReference>
<evidence type="ECO:0000256" key="1">
    <source>
        <dbReference type="SAM" id="MobiDB-lite"/>
    </source>
</evidence>
<proteinExistence type="predicted"/>
<evidence type="ECO:0000313" key="3">
    <source>
        <dbReference type="EMBL" id="CUN68856.1"/>
    </source>
</evidence>
<protein>
    <submittedName>
        <fullName evidence="3">Maltose-binding periplasmic proteins/domains</fullName>
    </submittedName>
</protein>
<sequence>MKRKKVIALFAVLIMAIGALGGCNGQEKSDQNKQESKVETDTKTGDKPYDGVKLTMQVENGLEPAGYEAVIELAKEKLGLEVAVETRSSGDEGNNIVKTRLASGDMADICVYSSGAMLAALNPGEYFIDMTDSEAASALDDNFIQAASVDGVLYGVPLSSSSFGGVMYNKDIYEKYDLQIPVTWDEFMENCDTIKEAGDTALIGSFGENWTSQVPFLVDNYELLQEEPDFPEKFTQGTVKYADSKAGVRSWEKLSELTPYYNADYLATNYNDACDMLVNGEGAHYIMTSAALRNIYTLYGDKVNDIGFFAYPGDEEDKTGVTIFTAAALYGNKDSDNVDAVKAFMEWWLSDEAIDAYVSKVLPDGPFHNGYQLPEDAFDAVKDSQKYIEEGRAVLAMEALSPVKGANCPALCQELGSGQSTPEETAKAYDEDCKKQAVQLGLDWK</sequence>
<dbReference type="InterPro" id="IPR050490">
    <property type="entry name" value="Bact_solute-bd_prot1"/>
</dbReference>
<name>A0A173Z086_9FIRM</name>
<keyword evidence="2" id="KW-0732">Signal</keyword>
<dbReference type="STRING" id="39482.ERS852491_00229"/>
<dbReference type="InterPro" id="IPR006059">
    <property type="entry name" value="SBP"/>
</dbReference>
<feature type="chain" id="PRO_5039697148" evidence="2">
    <location>
        <begin position="22"/>
        <end position="445"/>
    </location>
</feature>
<accession>A0A173Z086</accession>
<dbReference type="PANTHER" id="PTHR43649">
    <property type="entry name" value="ARABINOSE-BINDING PROTEIN-RELATED"/>
    <property type="match status" value="1"/>
</dbReference>
<feature type="compositionally biased region" description="Basic and acidic residues" evidence="1">
    <location>
        <begin position="27"/>
        <end position="50"/>
    </location>
</feature>
<feature type="signal peptide" evidence="2">
    <location>
        <begin position="1"/>
        <end position="21"/>
    </location>
</feature>
<dbReference type="Proteomes" id="UP000095544">
    <property type="component" value="Unassembled WGS sequence"/>
</dbReference>